<reference evidence="11" key="1">
    <citation type="submission" date="2012-05" db="EMBL/GenBank/DDBJ databases">
        <title>Whole Genome Assembly of Lutzomyia longipalpis.</title>
        <authorList>
            <person name="Richards S."/>
            <person name="Qu C."/>
            <person name="Dillon R."/>
            <person name="Worley K."/>
            <person name="Scherer S."/>
            <person name="Batterton M."/>
            <person name="Taylor A."/>
            <person name="Hawes A."/>
            <person name="Hernandez B."/>
            <person name="Kovar C."/>
            <person name="Mandapat C."/>
            <person name="Pham C."/>
            <person name="Qu C."/>
            <person name="Jing C."/>
            <person name="Bess C."/>
            <person name="Bandaranaike D."/>
            <person name="Ngo D."/>
            <person name="Ongeri F."/>
            <person name="Arias F."/>
            <person name="Lara F."/>
            <person name="Weissenberger G."/>
            <person name="Kamau G."/>
            <person name="Han H."/>
            <person name="Shen H."/>
            <person name="Dinh H."/>
            <person name="Khalil I."/>
            <person name="Jones J."/>
            <person name="Shafer J."/>
            <person name="Jayaseelan J."/>
            <person name="Quiroz J."/>
            <person name="Blankenburg K."/>
            <person name="Nguyen L."/>
            <person name="Jackson L."/>
            <person name="Francisco L."/>
            <person name="Tang L.-Y."/>
            <person name="Pu L.-L."/>
            <person name="Perales L."/>
            <person name="Lorensuhewa L."/>
            <person name="Munidasa M."/>
            <person name="Coyle M."/>
            <person name="Taylor M."/>
            <person name="Puazo M."/>
            <person name="Firestine M."/>
            <person name="Scheel M."/>
            <person name="Javaid M."/>
            <person name="Wang M."/>
            <person name="Li M."/>
            <person name="Tabassum N."/>
            <person name="Saada N."/>
            <person name="Osuji N."/>
            <person name="Aqrawi P."/>
            <person name="Fu Q."/>
            <person name="Thornton R."/>
            <person name="Raj R."/>
            <person name="Goodspeed R."/>
            <person name="Mata R."/>
            <person name="Najjar R."/>
            <person name="Gubbala S."/>
            <person name="Lee S."/>
            <person name="Denson S."/>
            <person name="Patil S."/>
            <person name="Macmil S."/>
            <person name="Qi S."/>
            <person name="Matskevitch T."/>
            <person name="Palculict T."/>
            <person name="Mathew T."/>
            <person name="Vee V."/>
            <person name="Velamala V."/>
            <person name="Korchina V."/>
            <person name="Cai W."/>
            <person name="Liu W."/>
            <person name="Dai W."/>
            <person name="Zou X."/>
            <person name="Zhu Y."/>
            <person name="Zhang Y."/>
            <person name="Wu Y.-Q."/>
            <person name="Xin Y."/>
            <person name="Nazarath L."/>
            <person name="Kovar C."/>
            <person name="Han Y."/>
            <person name="Muzny D."/>
            <person name="Gibbs R."/>
        </authorList>
    </citation>
    <scope>NUCLEOTIDE SEQUENCE [LARGE SCALE GENOMIC DNA]</scope>
    <source>
        <strain evidence="11">Jacobina</strain>
    </source>
</reference>
<dbReference type="InterPro" id="IPR028002">
    <property type="entry name" value="Myb_DNA-bind_5"/>
</dbReference>
<name>A0A1B0C818_LUTLO</name>
<evidence type="ECO:0000256" key="4">
    <source>
        <dbReference type="ARBA" id="ARBA00023125"/>
    </source>
</evidence>
<dbReference type="EMBL" id="GITU01004189">
    <property type="protein sequence ID" value="MBC1172892.1"/>
    <property type="molecule type" value="Transcribed_RNA"/>
</dbReference>
<dbReference type="EnsemblMetazoa" id="LLOJ000031-RA">
    <property type="protein sequence ID" value="LLOJ000031-PA"/>
    <property type="gene ID" value="LLOJ000031"/>
</dbReference>
<keyword evidence="5" id="KW-0804">Transcription</keyword>
<evidence type="ECO:0000256" key="3">
    <source>
        <dbReference type="ARBA" id="ARBA00023015"/>
    </source>
</evidence>
<dbReference type="GO" id="GO:0003677">
    <property type="term" value="F:DNA binding"/>
    <property type="evidence" value="ECO:0007669"/>
    <property type="project" value="UniProtKB-KW"/>
</dbReference>
<protein>
    <recommendedName>
        <fullName evidence="2">Regulatory protein zeste</fullName>
    </recommendedName>
</protein>
<sequence length="292" mass="34082">MDLVRRKSAKPSLMQKKIIFEFMRSNPQFRDAKLGKTITQEERSKKWEQLGKRLNEVEGARKTWAQWRKVWQDMRSSLKLKYLQDLRKQGGEVEELENDGISALRRLLGNDQKALLEMLGLKRLKPGAPPPTKYRKRTRKKLDDIVVKKKESQCQKSEKESLVLKEEPNMSFGDTYDASDPEDDPIATAEDTHNDAFSDLDEAVQMSPHRVIFDEDDAFRERLGSMEQDVDERRRDSVAAEPSPLVRIAEELMKTFKEQAEAEEKFRQEQLRLMREQTEAIKSIANSLQNRK</sequence>
<feature type="region of interest" description="Disordered" evidence="7">
    <location>
        <begin position="148"/>
        <end position="190"/>
    </location>
</feature>
<dbReference type="Pfam" id="PF13873">
    <property type="entry name" value="Myb_DNA-bind_5"/>
    <property type="match status" value="1"/>
</dbReference>
<reference evidence="10" key="3">
    <citation type="submission" date="2020-05" db="UniProtKB">
        <authorList>
            <consortium name="EnsemblMetazoa"/>
        </authorList>
    </citation>
    <scope>IDENTIFICATION</scope>
    <source>
        <strain evidence="10">Jacobina</strain>
    </source>
</reference>
<evidence type="ECO:0000256" key="1">
    <source>
        <dbReference type="ARBA" id="ARBA00011764"/>
    </source>
</evidence>
<comment type="function">
    <text evidence="6">Involved in transvection phenomena (= synapsis-dependent gene expression), where the synaptic pairing of chromosomes carrying genes with which zeste interacts influences the expression of these genes. Zeste binds to DNA and stimulates transcription from a nearby promoter.</text>
</comment>
<dbReference type="EMBL" id="AJWK01000046">
    <property type="status" value="NOT_ANNOTATED_CDS"/>
    <property type="molecule type" value="Genomic_DNA"/>
</dbReference>
<feature type="domain" description="Myb/SANT-like DNA-binding" evidence="8">
    <location>
        <begin position="12"/>
        <end position="83"/>
    </location>
</feature>
<dbReference type="VEuPathDB" id="VectorBase:LLONM1_006835"/>
<evidence type="ECO:0000256" key="7">
    <source>
        <dbReference type="SAM" id="MobiDB-lite"/>
    </source>
</evidence>
<organism evidence="10 11">
    <name type="scientific">Lutzomyia longipalpis</name>
    <name type="common">Sand fly</name>
    <dbReference type="NCBI Taxonomy" id="7200"/>
    <lineage>
        <taxon>Eukaryota</taxon>
        <taxon>Metazoa</taxon>
        <taxon>Ecdysozoa</taxon>
        <taxon>Arthropoda</taxon>
        <taxon>Hexapoda</taxon>
        <taxon>Insecta</taxon>
        <taxon>Pterygota</taxon>
        <taxon>Neoptera</taxon>
        <taxon>Endopterygota</taxon>
        <taxon>Diptera</taxon>
        <taxon>Nematocera</taxon>
        <taxon>Psychodoidea</taxon>
        <taxon>Psychodidae</taxon>
        <taxon>Lutzomyia</taxon>
        <taxon>Lutzomyia</taxon>
    </lineage>
</organism>
<keyword evidence="4" id="KW-0238">DNA-binding</keyword>
<evidence type="ECO:0000313" key="10">
    <source>
        <dbReference type="EnsemblMetazoa" id="LLOJ000031-PA"/>
    </source>
</evidence>
<evidence type="ECO:0000256" key="6">
    <source>
        <dbReference type="ARBA" id="ARBA00025466"/>
    </source>
</evidence>
<evidence type="ECO:0000313" key="9">
    <source>
        <dbReference type="EMBL" id="MBC1172892.1"/>
    </source>
</evidence>
<dbReference type="Proteomes" id="UP000092461">
    <property type="component" value="Unassembled WGS sequence"/>
</dbReference>
<accession>A0A1B0C818</accession>
<keyword evidence="3" id="KW-0805">Transcription regulation</keyword>
<keyword evidence="11" id="KW-1185">Reference proteome</keyword>
<evidence type="ECO:0000259" key="8">
    <source>
        <dbReference type="Pfam" id="PF13873"/>
    </source>
</evidence>
<feature type="compositionally biased region" description="Basic and acidic residues" evidence="7">
    <location>
        <begin position="148"/>
        <end position="168"/>
    </location>
</feature>
<dbReference type="VEuPathDB" id="VectorBase:LLOJ000031"/>
<proteinExistence type="predicted"/>
<dbReference type="AlphaFoldDB" id="A0A1B0C818"/>
<evidence type="ECO:0000313" key="11">
    <source>
        <dbReference type="Proteomes" id="UP000092461"/>
    </source>
</evidence>
<comment type="subunit">
    <text evidence="1">Self-associates forming complexes of several hundred monomers.</text>
</comment>
<reference evidence="9" key="2">
    <citation type="journal article" date="2020" name="BMC">
        <title>Leishmania infection induces a limited differential gene expression in the sand fly midgut.</title>
        <authorList>
            <person name="Coutinho-Abreu I.V."/>
            <person name="Serafim T.D."/>
            <person name="Meneses C."/>
            <person name="Kamhawi S."/>
            <person name="Oliveira F."/>
            <person name="Valenzuela J.G."/>
        </authorList>
    </citation>
    <scope>NUCLEOTIDE SEQUENCE</scope>
    <source>
        <strain evidence="9">Jacobina</strain>
        <tissue evidence="9">Midgut</tissue>
    </source>
</reference>
<evidence type="ECO:0000256" key="2">
    <source>
        <dbReference type="ARBA" id="ARBA00016807"/>
    </source>
</evidence>
<evidence type="ECO:0000256" key="5">
    <source>
        <dbReference type="ARBA" id="ARBA00023163"/>
    </source>
</evidence>